<sequence>MEHRDTTTIEEIQENDLEQMTGDLTDKNGSRPGDHLIEGPLGEAIERLLETAGHQGTITARATALTRKDDFTIVRNKKRRRDSAPSEHPAAQPSSARGPDNPQPRKRPTGLRTIQIQEVKATRANIADARARQASSNQDNYVFIEHCPDFAPYQYLNPMNGHVLVGLSSKALADRLIDQGLEIEGTTLKIFPYHKRAERIIVANLPGFVEDAAIIEALRPYGRVTSIAPIQVNMAFLSFGIKCSKCGKQGRRRANCHTLSRRKFDPKRRVSLSQVDIAPPTVPTGLPVSVPSPPAPPAPSEEVPSTAPVTLTVAPGSPAPHLARLLPPGEAPSSAGTASNPPTTALSSLISPAPTEPMEVAQTEEESTSSTPEGRRVVRTQLDILLRRAPSTLFAPLLVTTPAQKTALLDLVDALWKMKPDSSSSLYKRLHQALDLLRP</sequence>
<keyword evidence="3" id="KW-1185">Reference proteome</keyword>
<evidence type="ECO:0000313" key="3">
    <source>
        <dbReference type="Proteomes" id="UP001235939"/>
    </source>
</evidence>
<evidence type="ECO:0000256" key="1">
    <source>
        <dbReference type="SAM" id="MobiDB-lite"/>
    </source>
</evidence>
<feature type="compositionally biased region" description="Polar residues" evidence="1">
    <location>
        <begin position="334"/>
        <end position="350"/>
    </location>
</feature>
<feature type="compositionally biased region" description="Pro residues" evidence="1">
    <location>
        <begin position="290"/>
        <end position="299"/>
    </location>
</feature>
<accession>A0ABY6KMB7</accession>
<reference evidence="2 3" key="1">
    <citation type="submission" date="2022-01" db="EMBL/GenBank/DDBJ databases">
        <title>A chromosomal length assembly of Cordylochernes scorpioides.</title>
        <authorList>
            <person name="Zeh D."/>
            <person name="Zeh J."/>
        </authorList>
    </citation>
    <scope>NUCLEOTIDE SEQUENCE [LARGE SCALE GENOMIC DNA]</scope>
    <source>
        <strain evidence="2">IN4F17</strain>
        <tissue evidence="2">Whole Body</tissue>
    </source>
</reference>
<gene>
    <name evidence="2" type="ORF">LAZ67_7001437</name>
</gene>
<feature type="region of interest" description="Disordered" evidence="1">
    <location>
        <begin position="71"/>
        <end position="112"/>
    </location>
</feature>
<feature type="region of interest" description="Disordered" evidence="1">
    <location>
        <begin position="265"/>
        <end position="376"/>
    </location>
</feature>
<proteinExistence type="predicted"/>
<dbReference type="EMBL" id="CP092869">
    <property type="protein sequence ID" value="UYV70001.1"/>
    <property type="molecule type" value="Genomic_DNA"/>
</dbReference>
<name>A0ABY6KMB7_9ARAC</name>
<feature type="region of interest" description="Disordered" evidence="1">
    <location>
        <begin position="1"/>
        <end position="38"/>
    </location>
</feature>
<organism evidence="2 3">
    <name type="scientific">Cordylochernes scorpioides</name>
    <dbReference type="NCBI Taxonomy" id="51811"/>
    <lineage>
        <taxon>Eukaryota</taxon>
        <taxon>Metazoa</taxon>
        <taxon>Ecdysozoa</taxon>
        <taxon>Arthropoda</taxon>
        <taxon>Chelicerata</taxon>
        <taxon>Arachnida</taxon>
        <taxon>Pseudoscorpiones</taxon>
        <taxon>Cheliferoidea</taxon>
        <taxon>Chernetidae</taxon>
        <taxon>Cordylochernes</taxon>
    </lineage>
</organism>
<protein>
    <recommendedName>
        <fullName evidence="4">Gag-like protein</fullName>
    </recommendedName>
</protein>
<feature type="compositionally biased region" description="Basic and acidic residues" evidence="1">
    <location>
        <begin position="24"/>
        <end position="37"/>
    </location>
</feature>
<evidence type="ECO:0008006" key="4">
    <source>
        <dbReference type="Google" id="ProtNLM"/>
    </source>
</evidence>
<evidence type="ECO:0000313" key="2">
    <source>
        <dbReference type="EMBL" id="UYV70001.1"/>
    </source>
</evidence>
<dbReference type="Proteomes" id="UP001235939">
    <property type="component" value="Chromosome 07"/>
</dbReference>